<keyword evidence="2 4" id="KW-0863">Zinc-finger</keyword>
<dbReference type="InterPro" id="IPR019786">
    <property type="entry name" value="Zinc_finger_PHD-type_CS"/>
</dbReference>
<dbReference type="InterPro" id="IPR013083">
    <property type="entry name" value="Znf_RING/FYVE/PHD"/>
</dbReference>
<evidence type="ECO:0000256" key="5">
    <source>
        <dbReference type="SAM" id="MobiDB-lite"/>
    </source>
</evidence>
<evidence type="ECO:0000256" key="4">
    <source>
        <dbReference type="PROSITE-ProRule" id="PRU00146"/>
    </source>
</evidence>
<evidence type="ECO:0000313" key="8">
    <source>
        <dbReference type="Proteomes" id="UP000256964"/>
    </source>
</evidence>
<dbReference type="GO" id="GO:0008270">
    <property type="term" value="F:zinc ion binding"/>
    <property type="evidence" value="ECO:0007669"/>
    <property type="project" value="UniProtKB-KW"/>
</dbReference>
<dbReference type="InterPro" id="IPR019787">
    <property type="entry name" value="Znf_PHD-finger"/>
</dbReference>
<dbReference type="PROSITE" id="PS50016">
    <property type="entry name" value="ZF_PHD_2"/>
    <property type="match status" value="1"/>
</dbReference>
<evidence type="ECO:0000259" key="6">
    <source>
        <dbReference type="PROSITE" id="PS50016"/>
    </source>
</evidence>
<dbReference type="EMBL" id="KZ857400">
    <property type="protein sequence ID" value="RDX50281.1"/>
    <property type="molecule type" value="Genomic_DNA"/>
</dbReference>
<keyword evidence="8" id="KW-1185">Reference proteome</keyword>
<sequence>MSAAAEVIPPPEVPCFRCKKSHDNPAAFLMACCRCERAWHHTCHIPPVTEDELMRRLKADNSGKRDVGLRAWQCRTCTKKRRLEAEPSSSIPPPAQRPCLARETTQPPSDKTSKPSLESTLIEDDEDAIMILDGPPLPAPAGQLDFDLPKRLPPPPVHESRKLDNASQSPPRKDTPGSKIVPPKHSAPAVVRHVLDCCVDVCPHPPLGYESSSAGSLRPTVGSTRPTRCYSPHQADKARTNYHAASLSTSAGCAESILDAHRAHAFFAISPAYTSDFSNCWSEHFPSSQSI</sequence>
<gene>
    <name evidence="7" type="ORF">OH76DRAFT_467084</name>
</gene>
<dbReference type="STRING" id="139420.A0A371DCK7"/>
<dbReference type="InterPro" id="IPR011011">
    <property type="entry name" value="Znf_FYVE_PHD"/>
</dbReference>
<dbReference type="OrthoDB" id="10033786at2759"/>
<feature type="region of interest" description="Disordered" evidence="5">
    <location>
        <begin position="83"/>
        <end position="118"/>
    </location>
</feature>
<evidence type="ECO:0000256" key="1">
    <source>
        <dbReference type="ARBA" id="ARBA00022723"/>
    </source>
</evidence>
<dbReference type="AlphaFoldDB" id="A0A371DCK7"/>
<reference evidence="7 8" key="1">
    <citation type="journal article" date="2018" name="Biotechnol. Biofuels">
        <title>Integrative visual omics of the white-rot fungus Polyporus brumalis exposes the biotechnological potential of its oxidative enzymes for delignifying raw plant biomass.</title>
        <authorList>
            <person name="Miyauchi S."/>
            <person name="Rancon A."/>
            <person name="Drula E."/>
            <person name="Hage H."/>
            <person name="Chaduli D."/>
            <person name="Favel A."/>
            <person name="Grisel S."/>
            <person name="Henrissat B."/>
            <person name="Herpoel-Gimbert I."/>
            <person name="Ruiz-Duenas F.J."/>
            <person name="Chevret D."/>
            <person name="Hainaut M."/>
            <person name="Lin J."/>
            <person name="Wang M."/>
            <person name="Pangilinan J."/>
            <person name="Lipzen A."/>
            <person name="Lesage-Meessen L."/>
            <person name="Navarro D."/>
            <person name="Riley R."/>
            <person name="Grigoriev I.V."/>
            <person name="Zhou S."/>
            <person name="Raouche S."/>
            <person name="Rosso M.N."/>
        </authorList>
    </citation>
    <scope>NUCLEOTIDE SEQUENCE [LARGE SCALE GENOMIC DNA]</scope>
    <source>
        <strain evidence="7 8">BRFM 1820</strain>
    </source>
</reference>
<dbReference type="SUPFAM" id="SSF57903">
    <property type="entry name" value="FYVE/PHD zinc finger"/>
    <property type="match status" value="1"/>
</dbReference>
<dbReference type="InterPro" id="IPR001965">
    <property type="entry name" value="Znf_PHD"/>
</dbReference>
<accession>A0A371DCK7</accession>
<proteinExistence type="predicted"/>
<organism evidence="7 8">
    <name type="scientific">Lentinus brumalis</name>
    <dbReference type="NCBI Taxonomy" id="2498619"/>
    <lineage>
        <taxon>Eukaryota</taxon>
        <taxon>Fungi</taxon>
        <taxon>Dikarya</taxon>
        <taxon>Basidiomycota</taxon>
        <taxon>Agaricomycotina</taxon>
        <taxon>Agaricomycetes</taxon>
        <taxon>Polyporales</taxon>
        <taxon>Polyporaceae</taxon>
        <taxon>Lentinus</taxon>
    </lineage>
</organism>
<protein>
    <recommendedName>
        <fullName evidence="6">PHD-type domain-containing protein</fullName>
    </recommendedName>
</protein>
<evidence type="ECO:0000313" key="7">
    <source>
        <dbReference type="EMBL" id="RDX50281.1"/>
    </source>
</evidence>
<feature type="region of interest" description="Disordered" evidence="5">
    <location>
        <begin position="131"/>
        <end position="184"/>
    </location>
</feature>
<dbReference type="PROSITE" id="PS01359">
    <property type="entry name" value="ZF_PHD_1"/>
    <property type="match status" value="1"/>
</dbReference>
<feature type="domain" description="PHD-type" evidence="6">
    <location>
        <begin position="12"/>
        <end position="80"/>
    </location>
</feature>
<dbReference type="SMART" id="SM00249">
    <property type="entry name" value="PHD"/>
    <property type="match status" value="1"/>
</dbReference>
<dbReference type="Proteomes" id="UP000256964">
    <property type="component" value="Unassembled WGS sequence"/>
</dbReference>
<feature type="compositionally biased region" description="Polar residues" evidence="5">
    <location>
        <begin position="103"/>
        <end position="118"/>
    </location>
</feature>
<evidence type="ECO:0000256" key="2">
    <source>
        <dbReference type="ARBA" id="ARBA00022771"/>
    </source>
</evidence>
<dbReference type="Gene3D" id="3.30.40.10">
    <property type="entry name" value="Zinc/RING finger domain, C3HC4 (zinc finger)"/>
    <property type="match status" value="1"/>
</dbReference>
<name>A0A371DCK7_9APHY</name>
<keyword evidence="1" id="KW-0479">Metal-binding</keyword>
<keyword evidence="3" id="KW-0862">Zinc</keyword>
<evidence type="ECO:0000256" key="3">
    <source>
        <dbReference type="ARBA" id="ARBA00022833"/>
    </source>
</evidence>